<evidence type="ECO:0000256" key="5">
    <source>
        <dbReference type="ARBA" id="ARBA00022737"/>
    </source>
</evidence>
<dbReference type="SUPFAM" id="SSF46966">
    <property type="entry name" value="Spectrin repeat"/>
    <property type="match status" value="11"/>
</dbReference>
<dbReference type="InterPro" id="IPR002017">
    <property type="entry name" value="Spectrin_repeat"/>
</dbReference>
<dbReference type="CDD" id="cd21188">
    <property type="entry name" value="CH_PLEC-like_rpt1"/>
    <property type="match status" value="1"/>
</dbReference>
<feature type="compositionally biased region" description="Polar residues" evidence="8">
    <location>
        <begin position="2106"/>
        <end position="2123"/>
    </location>
</feature>
<dbReference type="CDD" id="cd21189">
    <property type="entry name" value="CH_PLEC-like_rpt2"/>
    <property type="match status" value="1"/>
</dbReference>
<dbReference type="SUPFAM" id="SSF75399">
    <property type="entry name" value="Plakin repeat"/>
    <property type="match status" value="19"/>
</dbReference>
<dbReference type="GO" id="GO:0031122">
    <property type="term" value="P:cytoplasmic microtubule organization"/>
    <property type="evidence" value="ECO:0007669"/>
    <property type="project" value="TreeGrafter"/>
</dbReference>
<evidence type="ECO:0000256" key="6">
    <source>
        <dbReference type="PROSITE-ProRule" id="PRU00192"/>
    </source>
</evidence>
<dbReference type="Gene3D" id="2.30.30.40">
    <property type="entry name" value="SH3 Domains"/>
    <property type="match status" value="1"/>
</dbReference>
<dbReference type="PANTHER" id="PTHR23169:SF23">
    <property type="entry name" value="SHORT STOP, ISOFORM H"/>
    <property type="match status" value="1"/>
</dbReference>
<dbReference type="GO" id="GO:0016020">
    <property type="term" value="C:membrane"/>
    <property type="evidence" value="ECO:0007669"/>
    <property type="project" value="TreeGrafter"/>
</dbReference>
<evidence type="ECO:0000259" key="10">
    <source>
        <dbReference type="PROSITE" id="PS50021"/>
    </source>
</evidence>
<evidence type="ECO:0000313" key="11">
    <source>
        <dbReference type="EMBL" id="CAL4125335.1"/>
    </source>
</evidence>
<dbReference type="PANTHER" id="PTHR23169">
    <property type="entry name" value="ENVOPLAKIN"/>
    <property type="match status" value="1"/>
</dbReference>
<dbReference type="Gene3D" id="1.10.418.10">
    <property type="entry name" value="Calponin-like domain"/>
    <property type="match status" value="2"/>
</dbReference>
<accession>A0AAV2RK08</accession>
<keyword evidence="4" id="KW-0597">Phosphoprotein</keyword>
<protein>
    <recommendedName>
        <fullName evidence="13">Microtubule-actin cross-linking factor 1</fullName>
    </recommendedName>
</protein>
<dbReference type="SMART" id="SM00033">
    <property type="entry name" value="CH"/>
    <property type="match status" value="2"/>
</dbReference>
<dbReference type="Gene3D" id="1.20.58.1060">
    <property type="match status" value="1"/>
</dbReference>
<dbReference type="InterPro" id="IPR035915">
    <property type="entry name" value="Plakin_repeat_sf"/>
</dbReference>
<dbReference type="InterPro" id="IPR036872">
    <property type="entry name" value="CH_dom_sf"/>
</dbReference>
<dbReference type="FunFam" id="1.10.418.10:FF:000048">
    <property type="entry name" value="Short stop, isoform B"/>
    <property type="match status" value="1"/>
</dbReference>
<feature type="compositionally biased region" description="Basic and acidic residues" evidence="8">
    <location>
        <begin position="5226"/>
        <end position="5235"/>
    </location>
</feature>
<dbReference type="SMART" id="SM00250">
    <property type="entry name" value="PLEC"/>
    <property type="match status" value="34"/>
</dbReference>
<evidence type="ECO:0000256" key="8">
    <source>
        <dbReference type="SAM" id="MobiDB-lite"/>
    </source>
</evidence>
<feature type="region of interest" description="Disordered" evidence="8">
    <location>
        <begin position="1999"/>
        <end position="2166"/>
    </location>
</feature>
<feature type="compositionally biased region" description="Polar residues" evidence="8">
    <location>
        <begin position="1999"/>
        <end position="2011"/>
    </location>
</feature>
<feature type="coiled-coil region" evidence="7">
    <location>
        <begin position="987"/>
        <end position="1021"/>
    </location>
</feature>
<comment type="caution">
    <text evidence="11">The sequence shown here is derived from an EMBL/GenBank/DDBJ whole genome shotgun (WGS) entry which is preliminary data.</text>
</comment>
<reference evidence="11 12" key="1">
    <citation type="submission" date="2024-05" db="EMBL/GenBank/DDBJ databases">
        <authorList>
            <person name="Wallberg A."/>
        </authorList>
    </citation>
    <scope>NUCLEOTIDE SEQUENCE [LARGE SCALE GENOMIC DNA]</scope>
</reference>
<evidence type="ECO:0000256" key="2">
    <source>
        <dbReference type="ARBA" id="ARBA00022443"/>
    </source>
</evidence>
<feature type="coiled-coil region" evidence="7">
    <location>
        <begin position="374"/>
        <end position="434"/>
    </location>
</feature>
<organism evidence="11 12">
    <name type="scientific">Meganyctiphanes norvegica</name>
    <name type="common">Northern krill</name>
    <name type="synonym">Thysanopoda norvegica</name>
    <dbReference type="NCBI Taxonomy" id="48144"/>
    <lineage>
        <taxon>Eukaryota</taxon>
        <taxon>Metazoa</taxon>
        <taxon>Ecdysozoa</taxon>
        <taxon>Arthropoda</taxon>
        <taxon>Crustacea</taxon>
        <taxon>Multicrustacea</taxon>
        <taxon>Malacostraca</taxon>
        <taxon>Eumalacostraca</taxon>
        <taxon>Eucarida</taxon>
        <taxon>Euphausiacea</taxon>
        <taxon>Euphausiidae</taxon>
        <taxon>Meganyctiphanes</taxon>
    </lineage>
</organism>
<feature type="compositionally biased region" description="Polar residues" evidence="8">
    <location>
        <begin position="2039"/>
        <end position="2059"/>
    </location>
</feature>
<dbReference type="GO" id="GO:0005882">
    <property type="term" value="C:intermediate filament"/>
    <property type="evidence" value="ECO:0007669"/>
    <property type="project" value="TreeGrafter"/>
</dbReference>
<feature type="non-terminal residue" evidence="11">
    <location>
        <position position="5258"/>
    </location>
</feature>
<feature type="compositionally biased region" description="Low complexity" evidence="8">
    <location>
        <begin position="2493"/>
        <end position="2505"/>
    </location>
</feature>
<dbReference type="SUPFAM" id="SSF47576">
    <property type="entry name" value="Calponin-homology domain, CH-domain"/>
    <property type="match status" value="1"/>
</dbReference>
<dbReference type="Gene3D" id="3.90.1290.10">
    <property type="entry name" value="Plakin repeat"/>
    <property type="match status" value="15"/>
</dbReference>
<dbReference type="SMART" id="SM00150">
    <property type="entry name" value="SPEC"/>
    <property type="match status" value="9"/>
</dbReference>
<dbReference type="Proteomes" id="UP001497623">
    <property type="component" value="Unassembled WGS sequence"/>
</dbReference>
<dbReference type="InterPro" id="IPR043197">
    <property type="entry name" value="Plakin"/>
</dbReference>
<name>A0AAV2RK08_MEGNR</name>
<feature type="compositionally biased region" description="Low complexity" evidence="8">
    <location>
        <begin position="2076"/>
        <end position="2099"/>
    </location>
</feature>
<dbReference type="Pfam" id="PF00307">
    <property type="entry name" value="CH"/>
    <property type="match status" value="2"/>
</dbReference>
<evidence type="ECO:0000256" key="4">
    <source>
        <dbReference type="ARBA" id="ARBA00022553"/>
    </source>
</evidence>
<evidence type="ECO:0000256" key="7">
    <source>
        <dbReference type="SAM" id="Coils"/>
    </source>
</evidence>
<dbReference type="EMBL" id="CAXKWB010023501">
    <property type="protein sequence ID" value="CAL4125335.1"/>
    <property type="molecule type" value="Genomic_DNA"/>
</dbReference>
<keyword evidence="7" id="KW-0175">Coiled coil</keyword>
<evidence type="ECO:0000259" key="9">
    <source>
        <dbReference type="PROSITE" id="PS50002"/>
    </source>
</evidence>
<feature type="compositionally biased region" description="Polar residues" evidence="8">
    <location>
        <begin position="5245"/>
        <end position="5258"/>
    </location>
</feature>
<feature type="domain" description="Calponin-homology (CH)" evidence="10">
    <location>
        <begin position="19"/>
        <end position="120"/>
    </location>
</feature>
<dbReference type="Pfam" id="PF21020">
    <property type="entry name" value="Spectrin_4"/>
    <property type="match status" value="1"/>
</dbReference>
<dbReference type="GO" id="GO:0005737">
    <property type="term" value="C:cytoplasm"/>
    <property type="evidence" value="ECO:0007669"/>
    <property type="project" value="UniProtKB-SubCell"/>
</dbReference>
<dbReference type="Pfam" id="PF00435">
    <property type="entry name" value="Spectrin"/>
    <property type="match status" value="4"/>
</dbReference>
<dbReference type="InterPro" id="IPR001452">
    <property type="entry name" value="SH3_domain"/>
</dbReference>
<gene>
    <name evidence="11" type="ORF">MNOR_LOCUS25064</name>
</gene>
<dbReference type="InterPro" id="IPR049538">
    <property type="entry name" value="PCN-like_spectrin-like_rpt"/>
</dbReference>
<dbReference type="InterPro" id="IPR041615">
    <property type="entry name" value="Desmoplakin_SH3"/>
</dbReference>
<dbReference type="Pfam" id="PF21019">
    <property type="entry name" value="Spectrin_3"/>
    <property type="match status" value="1"/>
</dbReference>
<dbReference type="Gene3D" id="1.20.58.60">
    <property type="match status" value="7"/>
</dbReference>
<sequence length="5258" mass="586658">MFTLTLSRHLRRGQGPQKVSQERGSHRWASLKEAGKNCRDLFEDLRDGHNLISLLEVLSGEHLPRERGRMRFHMLQNVQLTLDFLRYRKIKLVNIRCEDIVDGNPKLTLGLIWTIILHFQISDIMVGQAENVTAKEALLRWARLTTDKYPGVNVTNFTNSWRDGLAMIAIIHRNRPDLVDWRAMRNKSARERLEIAFSVMEREYGVTRLLDPEDVDTPEPDEKSLITYVSQLYEIFPEPPTLHPLFSIEAQRKLEEYKEISSVLLRWIRESTSFMRDRHFPSNTVELKRLAQESIRFRQEEVPPRLRDKNKCQSLYRDIAKQLEGTGFLESELPHDLHYGSIDKEWNNLMSLFQERDDALHDSITGADRFQRLAEKVHREIKQTEVTLEEVEIRIEDEARRVERLHPMDAKRNCDALNDELAQCEDTIKSLHSDVKILRDGHYHEAPTLHKRVVKLEERYVSVRTLFENRLLIVLNNRSFTQQENYTTTKRIVVSESRLVETNEHFKFLQECINWCKDKLKKLNESDYGNDLAAVEKEYDNHGKEHKIIHQFHTNVDQCAAAEGNFSGEEGQVYNNLLGQLRKTYAELLSLSNKRVSDLHSLLDFLQAATQELIWLNEREETELNRDWANKSLNINDVEKYYEKLMSELEKREVQFSAVQDRGNSLVIGHHPASKTVEAYLAAMQTQWQWLLELTLCLETHLQHAAYYHKFYNDISTAEQWIMSHDEKLNTVFSVTDFGLDDGEQLLREMQDIREELSQFSGTVDELINNSKSVVPLKQRRQTLKQPTSVTAICNYKKMDMSINKGERCTVHDNSNRVKWRVTSSDGTEGLVPGVCFTIPAPNQEAIDAAEKLKRQYERCIALWQKKQLRMRQNMIFATIKVVKSWDLAQFIAMGADQRNAIRRALNEDAEKLIQEGDPNDPQLRRLRREIDEVNRLFDEFERRASEPKPGAVLVDQCNSLKEYLDMMEKMLIQRCLASIPRDLDLLEQLVIEHKQFENDLSSHELEVESIQKNFQNLSRRTPAIQRTVESITQQWDRIWALSHVYIERMKCVEMVVSGIEECTQVVSEVELKLAEHYEMPDDLDALENVHQDLIDIQQVVHDHQVLIDRLLEECRNVRTLVVKSRPSQKVHPDVDKLEEDVRKLRMRWDSVCSQIVERLRSCEAACDLLAKYRNGHDQDKLDLDNVDNDLRNRPIEDLGPSEAELELERLRTMYMKIIEKKPSLEHVNTLGGRFLREAKIYDLRLSQYKASLEEVQPSLDASLCKRPRLVSGAENTAAQLDRLNAQYQFIADELYERIAKLYNKFQHEKKFNFQLEDLSPISLDNTFRTEFNLPDEHKKNYESSEYIEESLQSKFNKKSEREVVITNGKNGDLRDHSATQILGANDDVDSNLLSGTTKQVFTSSSIQHLTPVESASQGAVEKLIKNPLTGEMLTLHQSLEAGLIDLASGTFTNPDNGEKLSLSEAAKRDLISPQLLKHLQTPCGIIDPANGRELTLLEATKHGLFNPEDGTFKDPISGKTLTPEEAAKQGFIILEKVSYFTQICVPVRSSLSLYHAIVQGFINVQTGEYTDTDSGEKLPLTQAFVKGFLTAEPENFGAGGVTLSDAISQGFIEPISGQAVDRNSGNKLTIDEAVQKGLLTSHVREVVNCETGCKLTVTEAIQDGTLDVAAGRYINKVTNEKIKLDEALERQFVYRPCTIKDCHDLKLLNTNGQIQDPQLKDHIPLLEAVGKGIVDVDLKSIKDTSSQSLLTLPEALMFSVILPEGKYRDTETGEIMSLIDAVNKGLITSVSTKTIFDIDGIKDPVTGVYISFKMAILKGIINPQTGMFTDPRTGEIMTLDDAVAAKYIQPQILDTLKMKVGMSDNDNKNMNVVEAVMAKCLDPNTGQVLDPSTRKSVPLEEAVNRGLITPEGAATLRGLLSVTVTTATITKTIKRYVTVQSTGAVTTTVSKVTLQEAKVRGLIDESNGIFHDPDTNTTIPLDEAIKQGLVTLSSEWPASLPQNEASSPDSSIKEPTKRQASPSKSPSPTKLARKSITPDKSSSTDSPNKTIQTASGASSPEKEDRPSSIFDEPGSPRSDIISPSKSSSSKPESPMSLSDSRETSPIKSFSSRPDSPMKSSGISAIGPDSPIGTDGSEPSTPARSPQKLDKHLVSKGIKSPNDSIDSAMENISDTDLTSSITSMGMDVESYYSKTRTWELPPEGWFLKDAIDQKMFDPVLGIFTIQGTDRLVSFQECINLAIIDPQSADVVDPKSKRIITLKRAFEKNILDSIGKYPDPNDPNRKLTMKEAISKKFIILKDSKEFKEAGGGRIIQITSIKGHPDKIQMLECPEGENSGNFKDIKTNETLVNETPVEIRPGIKYDPVEGNVTMEDGTTMDVVTAVKEGKLQPTGVKVKDPYTGRDLNLSEAMRKGIIDKESGEYKDKTGRKISLGDAAKFGILGVAAIIGAPVIAAVAAGAAIKKGVDKVKTIKKVDPKTGSEIIIEENGSPVDSNKQKSSSLDSKLPSDSHIDSFKDGIDTSEVKDGKDASELSPISNFPEKDRSPSESFQKSPDKNKDSETSDEEDVDHHDNDNAKSLGERMRESVKIEPKFNVAIGKAKSRPSPDHEGKPVMLQKVRRKSMKPKAAASKGVVDDETALLLENPNTFRGPGGEQLSLEEAVRLKKIDGDKGAVVDVASGVPLTINEALQKGVLDKETGNVLVPVGRSVSIPEVVSQGLYDINSQYIIHPETGEHLTLHEAVLCDIVDPVSQIVDPQTSRIITLEEAMKKGLINPEKGEVSTAQGPVSVLEAVDRNDIFVTPGVPRVDWLPPLGMTFPTVLQRGLVDADKKEIIHPVTNERKDLQSAIEKDFILVLPCPVLPNSVQVTQALECKLIDTETCLFTVPKTGNQVSINEAVDTGILQIKPMTTVVSSESDGTHVTTVTTTDPDGTQVTQVVKSFQTIVTKNVTIEQGHVLISPNEVKNTMTGEILSIEDAKKQGIISDSDEPKEKITFREAVEKGQIDFGKGTYQDPNTGAVLPIDKAIQRGFVEPAETESPTDGKDKNINIMEAFSTIYDENSGKFRDPDSGNLLSIEEAISKKVIDPDSMVYDTKSGTALSTKEAIEQGVIDVKSGDFVDPKSGNKTKIKEAAKLGLLAVLGAPILAGVGAGLAVKEVIKLAKERVKRSPSPTKTEITTTTTYINENIIPKTAEDMLNLPTITPFEPSNLPIVEVGQKMTLRIAIEGRYIDVDKCVAVTRSTGNRQPVRQAIASGTLALTDVIEIRSRTEIWIIEEITTIIEIVKTLDPTIMKEKGHYDPENDTFVDPVTGKTLTLLEAIEKGTINPDLTLVKDPQTGKEIPLSQAIQEGIVDPKSGKMINPKSGTEMTFFEAAKEGYIKPDDKKESQSKTKTNLKLDEAIEKGLLNPESGMITNPNTGESINIIDAISSNLIDPSSVFINDSRTGDTISLKEAVEIGLVDLTKAVFTDPETGAKTDLTKALSKGILMPSRRPMSLVAIVKQDLYDPKTGMIEDILLKQKLPVDEAVNRGIVEPLITECKDMKANHFITLEDAICCDLVVPQNGKLKNTSNNTFIPINEAVKKELIIARRPSHQLIDAIQNKIYDPQTGKFYDPSEGIDITLASSLKCGLVNAITARIKLDEDMKTIEDSLKQNILDGESGMLMQPSLMTLDEGVRKGHIVMVQGLKSLQQLLDEEIYDPETGLIILNGEKLTIKDAIENGLIDSKCLSVTDPRSGEPLSLEQAIKLGIIDPIAGTFKDPVTGGNVDLAAASSKGLIIEGRKKFTLYQAVTKGMYNPSTGKILPPQTSNELTVYRAIKNGIIDTSTTLAREPDSESLVSFKRAVSDGLVDTQKGIINFGRIKKLNFKEAFEQDYLVDAPMLMELRVVIMKELYNEENGKFLNPATGEWITLIEAISVQLIDPESTHVKDTHQGRLKKVDLRTAIENDLIDGERALVKNHQTGTQHTLLEAYELALIVDSRVAMSIQHAIKQGLVDDVSGLITDVNTGRKITLHECIRRLVINPSLPCYWDSKNSNCLTLVQTCREGIIDRRKGNFTDPKSGCTLSLNEALEHGMIMDIDEPLSLYDAVTMGFYDNQTGRIIQPATGRKLTLQDACKQDIIDPQTSIIREPMKEKFYKLDTAVREGLIDAMGGKYVIPDTGESLTLQEAVERMLIVISRKPFTLEEALKFKLYKPETGRFTDPHVGDKLNLAQAIEHGLVCGNTSALINQADNAMKSIKAAVEDKDIDVSKGLVVDPTTKKNITISLAFEKNLIITVKKPITFSEAVKHSAIDFVTGKFTDPETGKEYSLEEALLYELIDPDSAVIKDPRTGRYKTLKRAIKEGLIDLKKRALYDPQTETLKTLCIIFDQGTIVFLREPLAFDVAIDRMYIDTQTGMFNDPNSKEILNLKDACRLGLIDTNSVLIKDTRRRCLLQIVEASKAGALDPEKGMLLNTATSHLLNLEKAIESGLIVTPRHGMALIEALDYGLYKDTNGKLFNPHTGEHVTLGEGLSCGLIDATTNMVKCPDSGAISGLQEAAASGLLDTEGGAVVARASGTRHALPEARTRGFLLTAQQRQAMIEKYKQCHAAIIEMTDTVSEIERRLAEQEPTSENANGLRNQINILRGIKDDLDAMFRPLGTCLDGVRQVVNQGGDALSQEELQSLDAAATELKLRYENCVDQGDVTHRRLTTAMEELSKYDKEIALFEIWLKSATKILVEKERLCSDLNKIKNHEQGCRDFLGDVIAHQADLRFITMATQKFADESSDYLRTVNLFRQSLPDHYPEIKADNDSAVKEAVEVVTIEFKDLLARANKLTDKVTSVGNKQRDYTEAIEKATRWLKDTEMKVARILQEPVGADPKSVQDQLDKVKAINNDVVANQRLFDNCRQTASALVRALEGDLDANEQDAIEQPPEELYDRYNTLNLGLQQRCQELDTALVQCQGVQEGLDSLMSWLSNIELQLKNASKPASLNRDRLDEQIREHKVMHVDIMSHQASVHQINESAEALLSSASNARVAKKVETKLRELNTKYEKVVERSEIRGLHLEECSTQLDAFTVSVEHFEEWYIEIVEIVESREVLSLEHESYARKIEEIALQRDARADEFDGMIKSGKDMVSKKDVTDTAPVKDKIKNLESQWKELNDTLDDRAKSGRERSEQLIAYEQLRDKVLQWLTTTENTMDNTQSVGLEQDIVKKQLDDLKPLMKEYRDYANTVDKVNELGCAYDALLRGERPESPTRRRSSVTPMKRQSISSPLKSPGL</sequence>
<comment type="subcellular location">
    <subcellularLocation>
        <location evidence="1">Cytoplasm</location>
    </subcellularLocation>
</comment>
<dbReference type="InterPro" id="IPR001101">
    <property type="entry name" value="Plectin_repeat"/>
</dbReference>
<dbReference type="Pfam" id="PF00681">
    <property type="entry name" value="Plectin"/>
    <property type="match status" value="4"/>
</dbReference>
<feature type="compositionally biased region" description="Polar residues" evidence="8">
    <location>
        <begin position="2019"/>
        <end position="2029"/>
    </location>
</feature>
<evidence type="ECO:0000313" key="12">
    <source>
        <dbReference type="Proteomes" id="UP001497623"/>
    </source>
</evidence>
<proteinExistence type="predicted"/>
<dbReference type="GO" id="GO:0042060">
    <property type="term" value="P:wound healing"/>
    <property type="evidence" value="ECO:0007669"/>
    <property type="project" value="TreeGrafter"/>
</dbReference>
<feature type="compositionally biased region" description="Basic and acidic residues" evidence="8">
    <location>
        <begin position="2506"/>
        <end position="2531"/>
    </location>
</feature>
<evidence type="ECO:0008006" key="13">
    <source>
        <dbReference type="Google" id="ProtNLM"/>
    </source>
</evidence>
<dbReference type="PROSITE" id="PS50021">
    <property type="entry name" value="CH"/>
    <property type="match status" value="2"/>
</dbReference>
<evidence type="ECO:0000256" key="1">
    <source>
        <dbReference type="ARBA" id="ARBA00004496"/>
    </source>
</evidence>
<dbReference type="FunFam" id="1.20.58.60:FF:000055">
    <property type="entry name" value="Short stop, isoform K"/>
    <property type="match status" value="1"/>
</dbReference>
<feature type="domain" description="SH3" evidence="9">
    <location>
        <begin position="785"/>
        <end position="842"/>
    </location>
</feature>
<dbReference type="FunFam" id="1.10.418.10:FF:000022">
    <property type="entry name" value="Short stop, isoform K"/>
    <property type="match status" value="1"/>
</dbReference>
<keyword evidence="12" id="KW-1185">Reference proteome</keyword>
<feature type="compositionally biased region" description="Basic and acidic residues" evidence="8">
    <location>
        <begin position="2568"/>
        <end position="2591"/>
    </location>
</feature>
<evidence type="ECO:0000256" key="3">
    <source>
        <dbReference type="ARBA" id="ARBA00022490"/>
    </source>
</evidence>
<keyword evidence="2 6" id="KW-0728">SH3 domain</keyword>
<dbReference type="PROSITE" id="PS50002">
    <property type="entry name" value="SH3"/>
    <property type="match status" value="1"/>
</dbReference>
<dbReference type="GO" id="GO:0005198">
    <property type="term" value="F:structural molecule activity"/>
    <property type="evidence" value="ECO:0007669"/>
    <property type="project" value="TreeGrafter"/>
</dbReference>
<dbReference type="Pfam" id="PF17902">
    <property type="entry name" value="SH3_10"/>
    <property type="match status" value="1"/>
</dbReference>
<feature type="region of interest" description="Disordered" evidence="8">
    <location>
        <begin position="2483"/>
        <end position="2631"/>
    </location>
</feature>
<keyword evidence="5" id="KW-0677">Repeat</keyword>
<feature type="domain" description="Calponin-homology (CH)" evidence="10">
    <location>
        <begin position="132"/>
        <end position="237"/>
    </location>
</feature>
<dbReference type="CDD" id="cd00176">
    <property type="entry name" value="SPEC"/>
    <property type="match status" value="5"/>
</dbReference>
<dbReference type="GO" id="GO:0030056">
    <property type="term" value="C:hemidesmosome"/>
    <property type="evidence" value="ECO:0007669"/>
    <property type="project" value="TreeGrafter"/>
</dbReference>
<dbReference type="GO" id="GO:0045104">
    <property type="term" value="P:intermediate filament cytoskeleton organization"/>
    <property type="evidence" value="ECO:0007669"/>
    <property type="project" value="InterPro"/>
</dbReference>
<feature type="region of interest" description="Disordered" evidence="8">
    <location>
        <begin position="5225"/>
        <end position="5258"/>
    </location>
</feature>
<dbReference type="InterPro" id="IPR001715">
    <property type="entry name" value="CH_dom"/>
</dbReference>
<keyword evidence="3" id="KW-0963">Cytoplasm</keyword>
<dbReference type="InterPro" id="IPR018159">
    <property type="entry name" value="Spectrin/alpha-actinin"/>
</dbReference>